<comment type="caution">
    <text evidence="1">The sequence shown here is derived from an EMBL/GenBank/DDBJ whole genome shotgun (WGS) entry which is preliminary data.</text>
</comment>
<accession>A0AAD6WK90</accession>
<dbReference type="Proteomes" id="UP001164929">
    <property type="component" value="Chromosome 1"/>
</dbReference>
<evidence type="ECO:0000313" key="2">
    <source>
        <dbReference type="Proteomes" id="UP001164929"/>
    </source>
</evidence>
<reference evidence="1 2" key="1">
    <citation type="journal article" date="2023" name="Mol. Ecol. Resour.">
        <title>Chromosome-level genome assembly of a triploid poplar Populus alba 'Berolinensis'.</title>
        <authorList>
            <person name="Chen S."/>
            <person name="Yu Y."/>
            <person name="Wang X."/>
            <person name="Wang S."/>
            <person name="Zhang T."/>
            <person name="Zhou Y."/>
            <person name="He R."/>
            <person name="Meng N."/>
            <person name="Wang Y."/>
            <person name="Liu W."/>
            <person name="Liu Z."/>
            <person name="Liu J."/>
            <person name="Guo Q."/>
            <person name="Huang H."/>
            <person name="Sederoff R.R."/>
            <person name="Wang G."/>
            <person name="Qu G."/>
            <person name="Chen S."/>
        </authorList>
    </citation>
    <scope>NUCLEOTIDE SEQUENCE [LARGE SCALE GENOMIC DNA]</scope>
    <source>
        <strain evidence="1">SC-2020</strain>
    </source>
</reference>
<name>A0AAD6WK90_9ROSI</name>
<dbReference type="AlphaFoldDB" id="A0AAD6WK90"/>
<sequence length="57" mass="6345">MRIKTMCRETVSRKVVSIVQAQNPLATCQMIHIQHLTGSAGFQLHLISLSLPFLPAQ</sequence>
<dbReference type="EMBL" id="JAQIZT010000001">
    <property type="protein sequence ID" value="KAJ7013404.1"/>
    <property type="molecule type" value="Genomic_DNA"/>
</dbReference>
<evidence type="ECO:0000313" key="1">
    <source>
        <dbReference type="EMBL" id="KAJ7013404.1"/>
    </source>
</evidence>
<organism evidence="1 2">
    <name type="scientific">Populus alba x Populus x berolinensis</name>
    <dbReference type="NCBI Taxonomy" id="444605"/>
    <lineage>
        <taxon>Eukaryota</taxon>
        <taxon>Viridiplantae</taxon>
        <taxon>Streptophyta</taxon>
        <taxon>Embryophyta</taxon>
        <taxon>Tracheophyta</taxon>
        <taxon>Spermatophyta</taxon>
        <taxon>Magnoliopsida</taxon>
        <taxon>eudicotyledons</taxon>
        <taxon>Gunneridae</taxon>
        <taxon>Pentapetalae</taxon>
        <taxon>rosids</taxon>
        <taxon>fabids</taxon>
        <taxon>Malpighiales</taxon>
        <taxon>Salicaceae</taxon>
        <taxon>Saliceae</taxon>
        <taxon>Populus</taxon>
    </lineage>
</organism>
<gene>
    <name evidence="1" type="ORF">NC653_003172</name>
</gene>
<proteinExistence type="predicted"/>
<protein>
    <submittedName>
        <fullName evidence="1">Uncharacterized protein</fullName>
    </submittedName>
</protein>
<keyword evidence="2" id="KW-1185">Reference proteome</keyword>